<reference evidence="3" key="2">
    <citation type="journal article" date="2021" name="Microbiome">
        <title>Successional dynamics and alternative stable states in a saline activated sludge microbial community over 9 years.</title>
        <authorList>
            <person name="Wang Y."/>
            <person name="Ye J."/>
            <person name="Ju F."/>
            <person name="Liu L."/>
            <person name="Boyd J.A."/>
            <person name="Deng Y."/>
            <person name="Parks D.H."/>
            <person name="Jiang X."/>
            <person name="Yin X."/>
            <person name="Woodcroft B.J."/>
            <person name="Tyson G.W."/>
            <person name="Hugenholtz P."/>
            <person name="Polz M.F."/>
            <person name="Zhang T."/>
        </authorList>
    </citation>
    <scope>NUCLEOTIDE SEQUENCE</scope>
    <source>
        <strain evidence="3">HKST-UBA02</strain>
    </source>
</reference>
<accession>A0A956SEI7</accession>
<reference evidence="3" key="1">
    <citation type="submission" date="2020-04" db="EMBL/GenBank/DDBJ databases">
        <authorList>
            <person name="Zhang T."/>
        </authorList>
    </citation>
    <scope>NUCLEOTIDE SEQUENCE</scope>
    <source>
        <strain evidence="3">HKST-UBA02</strain>
    </source>
</reference>
<dbReference type="PANTHER" id="PTHR12526">
    <property type="entry name" value="GLYCOSYLTRANSFERASE"/>
    <property type="match status" value="1"/>
</dbReference>
<dbReference type="Pfam" id="PF13692">
    <property type="entry name" value="Glyco_trans_1_4"/>
    <property type="match status" value="1"/>
</dbReference>
<dbReference type="PANTHER" id="PTHR12526:SF636">
    <property type="entry name" value="BLL3647 PROTEIN"/>
    <property type="match status" value="1"/>
</dbReference>
<evidence type="ECO:0000256" key="1">
    <source>
        <dbReference type="SAM" id="MobiDB-lite"/>
    </source>
</evidence>
<evidence type="ECO:0000259" key="2">
    <source>
        <dbReference type="Pfam" id="PF13439"/>
    </source>
</evidence>
<evidence type="ECO:0000313" key="4">
    <source>
        <dbReference type="Proteomes" id="UP000739538"/>
    </source>
</evidence>
<dbReference type="AlphaFoldDB" id="A0A956SEI7"/>
<feature type="domain" description="Glycosyltransferase subfamily 4-like N-terminal" evidence="2">
    <location>
        <begin position="18"/>
        <end position="187"/>
    </location>
</feature>
<feature type="region of interest" description="Disordered" evidence="1">
    <location>
        <begin position="192"/>
        <end position="223"/>
    </location>
</feature>
<name>A0A956SEI7_UNCEI</name>
<dbReference type="Pfam" id="PF13439">
    <property type="entry name" value="Glyco_transf_4"/>
    <property type="match status" value="1"/>
</dbReference>
<dbReference type="EMBL" id="JAGQHS010000021">
    <property type="protein sequence ID" value="MCA9755348.1"/>
    <property type="molecule type" value="Genomic_DNA"/>
</dbReference>
<sequence>MSTHRETRVTLVGSRAGIGGTERHLASLVRGLPRRGFEVELVLSEGGALTEIAAASGVRVVCLERHSRSAYFRKLAGHLRRTRPNVVHAHTGRLPCLAARVAGVPLVLDTRHGNLDLRLDPNEDVRPEGAEFQPGLSERAAWRIEGAKTALSDLTLLVCERDRTNLVRFGGVAREKTRVVLNGISLDGARTGGRLSNDAFTEPGSTDGASSHGAPVEGTGPAQSDAPLVIGWLGRMAEQKAPERVIELFAWLVGVSDSGEPRLPSRVGERLRLAMYGDGPLRPELESLAARLGVAERVSFPGPTNDVLGALGGLGLFLLPSRKEGLPYVLLEAMAAGGPTLSTPVGGIAEVLTGDLAEGVVPWRLDAWGAVAVRWLVDPAHRERLRSASRERVRGFDEDDMVNEIAAIYREGSGA</sequence>
<comment type="caution">
    <text evidence="3">The sequence shown here is derived from an EMBL/GenBank/DDBJ whole genome shotgun (WGS) entry which is preliminary data.</text>
</comment>
<dbReference type="Proteomes" id="UP000739538">
    <property type="component" value="Unassembled WGS sequence"/>
</dbReference>
<organism evidence="3 4">
    <name type="scientific">Eiseniibacteriota bacterium</name>
    <dbReference type="NCBI Taxonomy" id="2212470"/>
    <lineage>
        <taxon>Bacteria</taxon>
        <taxon>Candidatus Eiseniibacteriota</taxon>
    </lineage>
</organism>
<dbReference type="CDD" id="cd03811">
    <property type="entry name" value="GT4_GT28_WabH-like"/>
    <property type="match status" value="1"/>
</dbReference>
<dbReference type="Gene3D" id="3.40.50.2000">
    <property type="entry name" value="Glycogen Phosphorylase B"/>
    <property type="match status" value="2"/>
</dbReference>
<gene>
    <name evidence="3" type="ORF">KDA27_06055</name>
</gene>
<evidence type="ECO:0000313" key="3">
    <source>
        <dbReference type="EMBL" id="MCA9755348.1"/>
    </source>
</evidence>
<dbReference type="SUPFAM" id="SSF53756">
    <property type="entry name" value="UDP-Glycosyltransferase/glycogen phosphorylase"/>
    <property type="match status" value="1"/>
</dbReference>
<dbReference type="GO" id="GO:0016757">
    <property type="term" value="F:glycosyltransferase activity"/>
    <property type="evidence" value="ECO:0007669"/>
    <property type="project" value="TreeGrafter"/>
</dbReference>
<dbReference type="InterPro" id="IPR028098">
    <property type="entry name" value="Glyco_trans_4-like_N"/>
</dbReference>
<proteinExistence type="predicted"/>
<protein>
    <submittedName>
        <fullName evidence="3">Glycosyltransferase</fullName>
    </submittedName>
</protein>